<dbReference type="Proteomes" id="UP000284379">
    <property type="component" value="Unassembled WGS sequence"/>
</dbReference>
<accession>A0A413VN08</accession>
<feature type="transmembrane region" description="Helical" evidence="8">
    <location>
        <begin position="362"/>
        <end position="392"/>
    </location>
</feature>
<reference evidence="9 10" key="1">
    <citation type="submission" date="2018-08" db="EMBL/GenBank/DDBJ databases">
        <title>A genome reference for cultivated species of the human gut microbiota.</title>
        <authorList>
            <person name="Zou Y."/>
            <person name="Xue W."/>
            <person name="Luo G."/>
        </authorList>
    </citation>
    <scope>NUCLEOTIDE SEQUENCE [LARGE SCALE GENOMIC DNA]</scope>
    <source>
        <strain evidence="9 10">AM40-30BH</strain>
    </source>
</reference>
<feature type="transmembrane region" description="Helical" evidence="8">
    <location>
        <begin position="163"/>
        <end position="190"/>
    </location>
</feature>
<keyword evidence="2" id="KW-1003">Cell membrane</keyword>
<evidence type="ECO:0000256" key="5">
    <source>
        <dbReference type="ARBA" id="ARBA00022989"/>
    </source>
</evidence>
<evidence type="ECO:0000313" key="10">
    <source>
        <dbReference type="Proteomes" id="UP000284379"/>
    </source>
</evidence>
<dbReference type="RefSeq" id="WP_122201530.1">
    <property type="nucleotide sequence ID" value="NZ_CABJFV010000007.1"/>
</dbReference>
<evidence type="ECO:0000256" key="7">
    <source>
        <dbReference type="ARBA" id="ARBA00024033"/>
    </source>
</evidence>
<feature type="transmembrane region" description="Helical" evidence="8">
    <location>
        <begin position="305"/>
        <end position="321"/>
    </location>
</feature>
<dbReference type="GO" id="GO:0016758">
    <property type="term" value="F:hexosyltransferase activity"/>
    <property type="evidence" value="ECO:0007669"/>
    <property type="project" value="InterPro"/>
</dbReference>
<keyword evidence="4 8" id="KW-0812">Transmembrane</keyword>
<feature type="transmembrane region" description="Helical" evidence="8">
    <location>
        <begin position="97"/>
        <end position="114"/>
    </location>
</feature>
<evidence type="ECO:0000256" key="3">
    <source>
        <dbReference type="ARBA" id="ARBA00022679"/>
    </source>
</evidence>
<evidence type="ECO:0000313" key="9">
    <source>
        <dbReference type="EMBL" id="RHB34933.1"/>
    </source>
</evidence>
<keyword evidence="6 8" id="KW-0472">Membrane</keyword>
<evidence type="ECO:0000256" key="6">
    <source>
        <dbReference type="ARBA" id="ARBA00023136"/>
    </source>
</evidence>
<feature type="transmembrane region" description="Helical" evidence="8">
    <location>
        <begin position="126"/>
        <end position="151"/>
    </location>
</feature>
<dbReference type="InterPro" id="IPR018584">
    <property type="entry name" value="GT87"/>
</dbReference>
<gene>
    <name evidence="9" type="ORF">DW888_10755</name>
</gene>
<feature type="transmembrane region" description="Helical" evidence="8">
    <location>
        <begin position="282"/>
        <end position="299"/>
    </location>
</feature>
<dbReference type="Pfam" id="PF09594">
    <property type="entry name" value="GT87"/>
    <property type="match status" value="1"/>
</dbReference>
<feature type="transmembrane region" description="Helical" evidence="8">
    <location>
        <begin position="255"/>
        <end position="275"/>
    </location>
</feature>
<organism evidence="9 10">
    <name type="scientific">Bacteroides nordii</name>
    <dbReference type="NCBI Taxonomy" id="291645"/>
    <lineage>
        <taxon>Bacteria</taxon>
        <taxon>Pseudomonadati</taxon>
        <taxon>Bacteroidota</taxon>
        <taxon>Bacteroidia</taxon>
        <taxon>Bacteroidales</taxon>
        <taxon>Bacteroidaceae</taxon>
        <taxon>Bacteroides</taxon>
    </lineage>
</organism>
<keyword evidence="3" id="KW-0808">Transferase</keyword>
<feature type="transmembrane region" description="Helical" evidence="8">
    <location>
        <begin position="19"/>
        <end position="37"/>
    </location>
</feature>
<dbReference type="AlphaFoldDB" id="A0A413VN08"/>
<evidence type="ECO:0000256" key="2">
    <source>
        <dbReference type="ARBA" id="ARBA00022475"/>
    </source>
</evidence>
<dbReference type="GO" id="GO:0005886">
    <property type="term" value="C:plasma membrane"/>
    <property type="evidence" value="ECO:0007669"/>
    <property type="project" value="UniProtKB-SubCell"/>
</dbReference>
<name>A0A413VN08_9BACE</name>
<comment type="subcellular location">
    <subcellularLocation>
        <location evidence="1">Cell membrane</location>
        <topology evidence="1">Multi-pass membrane protein</topology>
    </subcellularLocation>
</comment>
<evidence type="ECO:0000256" key="1">
    <source>
        <dbReference type="ARBA" id="ARBA00004651"/>
    </source>
</evidence>
<comment type="similarity">
    <text evidence="7">Belongs to the glycosyltransferase 87 family.</text>
</comment>
<comment type="caution">
    <text evidence="9">The sequence shown here is derived from an EMBL/GenBank/DDBJ whole genome shotgun (WGS) entry which is preliminary data.</text>
</comment>
<sequence>MYIFKKQIVGSNLFAKTNLWFTIGFILTAALTFSEVARGRQYNFMIFSDATRDFWNGIIPYGAAWAEEKGHDVFLYGPLFNIFFSPFAYLPSWLAPFVWNLMNFTLYFISIFTLPDKYTKETKCKIFLYTLPILATTLLSFQYNVSVAYFFLFSFSLLERGKYLPAILIILLSRFTKIYGVFQLGMLLFYPKVWKNFGYVALIAALYIFVPLIKIPVMELSGYYEHWFNGLAHQKTLRVFHTFFYLKPFFSQPPAWTTIAQIFAIVLLAFLVLVNRSKYKDFAFRVQALGILMGWVILFGTSSEYHTYVIALLGYMLWYYSRQPSRIDKILYYSNLIVLGLMPIDLFCPGVVWRFFFLTMTLNIWIFTITWLRMVWITFCSSFVFATLLPYLRPSKR</sequence>
<feature type="transmembrane region" description="Helical" evidence="8">
    <location>
        <begin position="197"/>
        <end position="217"/>
    </location>
</feature>
<dbReference type="EMBL" id="QSGO01000007">
    <property type="protein sequence ID" value="RHB34933.1"/>
    <property type="molecule type" value="Genomic_DNA"/>
</dbReference>
<feature type="transmembrane region" description="Helical" evidence="8">
    <location>
        <begin position="333"/>
        <end position="356"/>
    </location>
</feature>
<proteinExistence type="inferred from homology"/>
<protein>
    <submittedName>
        <fullName evidence="9">DUF2029 domain-containing protein</fullName>
    </submittedName>
</protein>
<evidence type="ECO:0000256" key="4">
    <source>
        <dbReference type="ARBA" id="ARBA00022692"/>
    </source>
</evidence>
<keyword evidence="5 8" id="KW-1133">Transmembrane helix</keyword>
<evidence type="ECO:0000256" key="8">
    <source>
        <dbReference type="SAM" id="Phobius"/>
    </source>
</evidence>